<dbReference type="AlphaFoldDB" id="A0A8B9F7P7"/>
<sequence>FSRLCLHFYCFCANCFPHLYYGPFVLPQSTMLMLSQVYRRHLGLADPIHLVLPFQPNAFPYPKKEEAAFGKHISFVSYQKCSHLGPGKKIKKKSFC</sequence>
<proteinExistence type="predicted"/>
<reference evidence="1" key="1">
    <citation type="submission" date="2025-08" db="UniProtKB">
        <authorList>
            <consortium name="Ensembl"/>
        </authorList>
    </citation>
    <scope>IDENTIFICATION</scope>
</reference>
<evidence type="ECO:0000313" key="1">
    <source>
        <dbReference type="Ensembl" id="ENSACOP00000005676.1"/>
    </source>
</evidence>
<name>A0A8B9F7P7_9PSIT</name>
<keyword evidence="2" id="KW-1185">Reference proteome</keyword>
<evidence type="ECO:0000313" key="2">
    <source>
        <dbReference type="Proteomes" id="UP000694522"/>
    </source>
</evidence>
<reference evidence="1" key="2">
    <citation type="submission" date="2025-09" db="UniProtKB">
        <authorList>
            <consortium name="Ensembl"/>
        </authorList>
    </citation>
    <scope>IDENTIFICATION</scope>
</reference>
<protein>
    <submittedName>
        <fullName evidence="1">Uncharacterized protein</fullName>
    </submittedName>
</protein>
<dbReference type="Proteomes" id="UP000694522">
    <property type="component" value="Unplaced"/>
</dbReference>
<accession>A0A8B9F7P7</accession>
<dbReference type="Ensembl" id="ENSACOT00000005883.1">
    <property type="protein sequence ID" value="ENSACOP00000005676.1"/>
    <property type="gene ID" value="ENSACOG00000004006.1"/>
</dbReference>
<organism evidence="1 2">
    <name type="scientific">Amazona collaria</name>
    <name type="common">yellow-billed parrot</name>
    <dbReference type="NCBI Taxonomy" id="241587"/>
    <lineage>
        <taxon>Eukaryota</taxon>
        <taxon>Metazoa</taxon>
        <taxon>Chordata</taxon>
        <taxon>Craniata</taxon>
        <taxon>Vertebrata</taxon>
        <taxon>Euteleostomi</taxon>
        <taxon>Archelosauria</taxon>
        <taxon>Archosauria</taxon>
        <taxon>Dinosauria</taxon>
        <taxon>Saurischia</taxon>
        <taxon>Theropoda</taxon>
        <taxon>Coelurosauria</taxon>
        <taxon>Aves</taxon>
        <taxon>Neognathae</taxon>
        <taxon>Neoaves</taxon>
        <taxon>Telluraves</taxon>
        <taxon>Australaves</taxon>
        <taxon>Psittaciformes</taxon>
        <taxon>Psittacidae</taxon>
        <taxon>Amazona</taxon>
    </lineage>
</organism>